<comment type="caution">
    <text evidence="10">The sequence shown here is derived from an EMBL/GenBank/DDBJ whole genome shotgun (WGS) entry which is preliminary data.</text>
</comment>
<organism evidence="10 11">
    <name type="scientific">Halodesulfovibrio spirochaetisodalis</name>
    <dbReference type="NCBI Taxonomy" id="1560234"/>
    <lineage>
        <taxon>Bacteria</taxon>
        <taxon>Pseudomonadati</taxon>
        <taxon>Thermodesulfobacteriota</taxon>
        <taxon>Desulfovibrionia</taxon>
        <taxon>Desulfovibrionales</taxon>
        <taxon>Desulfovibrionaceae</taxon>
        <taxon>Halodesulfovibrio</taxon>
    </lineage>
</organism>
<dbReference type="STRING" id="1560234.SP90_09225"/>
<feature type="transmembrane region" description="Helical" evidence="9">
    <location>
        <begin position="292"/>
        <end position="311"/>
    </location>
</feature>
<evidence type="ECO:0000256" key="6">
    <source>
        <dbReference type="ARBA" id="ARBA00022692"/>
    </source>
</evidence>
<evidence type="ECO:0000256" key="8">
    <source>
        <dbReference type="ARBA" id="ARBA00023136"/>
    </source>
</evidence>
<feature type="transmembrane region" description="Helical" evidence="9">
    <location>
        <begin position="49"/>
        <end position="69"/>
    </location>
</feature>
<evidence type="ECO:0000256" key="3">
    <source>
        <dbReference type="ARBA" id="ARBA00006263"/>
    </source>
</evidence>
<accession>A0A1B7XCH6</accession>
<dbReference type="PATRIC" id="fig|1560234.3.peg.675"/>
<dbReference type="GO" id="GO:0015420">
    <property type="term" value="F:ABC-type vitamin B12 transporter activity"/>
    <property type="evidence" value="ECO:0007669"/>
    <property type="project" value="UniProtKB-UniRule"/>
</dbReference>
<comment type="pathway">
    <text evidence="2 9">Cofactor biosynthesis; adenosylcobalamin biosynthesis.</text>
</comment>
<keyword evidence="11" id="KW-1185">Reference proteome</keyword>
<feature type="transmembrane region" description="Helical" evidence="9">
    <location>
        <begin position="76"/>
        <end position="94"/>
    </location>
</feature>
<keyword evidence="7 9" id="KW-1133">Transmembrane helix</keyword>
<evidence type="ECO:0000313" key="10">
    <source>
        <dbReference type="EMBL" id="OBQ51618.1"/>
    </source>
</evidence>
<dbReference type="AlphaFoldDB" id="A0A1B7XCH6"/>
<comment type="similarity">
    <text evidence="3 9">Belongs to the CobD/CbiB family.</text>
</comment>
<keyword evidence="4 9" id="KW-1003">Cell membrane</keyword>
<dbReference type="GO" id="GO:0005886">
    <property type="term" value="C:plasma membrane"/>
    <property type="evidence" value="ECO:0007669"/>
    <property type="project" value="UniProtKB-SubCell"/>
</dbReference>
<evidence type="ECO:0000256" key="5">
    <source>
        <dbReference type="ARBA" id="ARBA00022573"/>
    </source>
</evidence>
<dbReference type="InterPro" id="IPR004485">
    <property type="entry name" value="Cobalamin_biosynth_CobD/CbiB"/>
</dbReference>
<evidence type="ECO:0000256" key="4">
    <source>
        <dbReference type="ARBA" id="ARBA00022475"/>
    </source>
</evidence>
<evidence type="ECO:0000313" key="11">
    <source>
        <dbReference type="Proteomes" id="UP000091979"/>
    </source>
</evidence>
<name>A0A1B7XCH6_9BACT</name>
<dbReference type="NCBIfam" id="TIGR00380">
    <property type="entry name" value="cobal_cbiB"/>
    <property type="match status" value="1"/>
</dbReference>
<protein>
    <recommendedName>
        <fullName evidence="9">Cobalamin biosynthesis protein CobD</fullName>
    </recommendedName>
</protein>
<dbReference type="Pfam" id="PF03186">
    <property type="entry name" value="CobD_Cbib"/>
    <property type="match status" value="1"/>
</dbReference>
<sequence length="312" mass="34283">MNLFWIPLAAFCLDLVFADPRNVPHPVQLIGRMLDKLEKIARKNFPNRIGGVLSLIVLLLMVFIIVSALTGLPYAGWIFALYFAWSGLALGSLLNEGTKAVSAVAFGSLEEGRKAVSMLVSRDVSESSQEELYKTLAETLSENFNDGIIAPFFWLVLSGPVGLWLYKATSTMDSMWGYKNKKWNDLGWAGAKFDDLLAYVPARFSAMFLQCTANLAGLGTGKGVWDNVTRDAAKMESPNAGWPMAMAAHLYGKPMGGRAVYFGKVKDKPVLGSGEEAWDEHSLVQLIKHIRLAAIFGCGLMWLVVSLLRVLL</sequence>
<proteinExistence type="inferred from homology"/>
<dbReference type="GO" id="GO:0009236">
    <property type="term" value="P:cobalamin biosynthetic process"/>
    <property type="evidence" value="ECO:0007669"/>
    <property type="project" value="UniProtKB-UniRule"/>
</dbReference>
<dbReference type="HAMAP" id="MF_00024">
    <property type="entry name" value="CobD_CbiB"/>
    <property type="match status" value="1"/>
</dbReference>
<comment type="caution">
    <text evidence="9">Lacks conserved residue(s) required for the propagation of feature annotation.</text>
</comment>
<keyword evidence="6 9" id="KW-0812">Transmembrane</keyword>
<comment type="subcellular location">
    <subcellularLocation>
        <location evidence="1 9">Cell membrane</location>
        <topology evidence="1 9">Multi-pass membrane protein</topology>
    </subcellularLocation>
</comment>
<dbReference type="RefSeq" id="WP_066855025.1">
    <property type="nucleotide sequence ID" value="NZ_JXMS01000014.1"/>
</dbReference>
<keyword evidence="8 9" id="KW-0472">Membrane</keyword>
<comment type="function">
    <text evidence="9">Converts cobyric acid to cobinamide by the addition of aminopropanol on the F carboxylic group.</text>
</comment>
<dbReference type="EMBL" id="JXMS01000014">
    <property type="protein sequence ID" value="OBQ51618.1"/>
    <property type="molecule type" value="Genomic_DNA"/>
</dbReference>
<evidence type="ECO:0000256" key="2">
    <source>
        <dbReference type="ARBA" id="ARBA00004953"/>
    </source>
</evidence>
<dbReference type="UniPathway" id="UPA00148"/>
<evidence type="ECO:0000256" key="1">
    <source>
        <dbReference type="ARBA" id="ARBA00004651"/>
    </source>
</evidence>
<dbReference type="OrthoDB" id="9811967at2"/>
<dbReference type="Proteomes" id="UP000091979">
    <property type="component" value="Unassembled WGS sequence"/>
</dbReference>
<gene>
    <name evidence="9" type="primary">cobD</name>
    <name evidence="10" type="ORF">SP90_09225</name>
</gene>
<evidence type="ECO:0000256" key="9">
    <source>
        <dbReference type="HAMAP-Rule" id="MF_00024"/>
    </source>
</evidence>
<dbReference type="GO" id="GO:0048472">
    <property type="term" value="F:threonine-phosphate decarboxylase activity"/>
    <property type="evidence" value="ECO:0007669"/>
    <property type="project" value="InterPro"/>
</dbReference>
<dbReference type="PANTHER" id="PTHR34308">
    <property type="entry name" value="COBALAMIN BIOSYNTHESIS PROTEIN CBIB"/>
    <property type="match status" value="1"/>
</dbReference>
<keyword evidence="5 9" id="KW-0169">Cobalamin biosynthesis</keyword>
<evidence type="ECO:0000256" key="7">
    <source>
        <dbReference type="ARBA" id="ARBA00022989"/>
    </source>
</evidence>
<feature type="transmembrane region" description="Helical" evidence="9">
    <location>
        <begin position="148"/>
        <end position="166"/>
    </location>
</feature>
<dbReference type="PANTHER" id="PTHR34308:SF1">
    <property type="entry name" value="COBALAMIN BIOSYNTHESIS PROTEIN CBIB"/>
    <property type="match status" value="1"/>
</dbReference>
<reference evidence="10 11" key="1">
    <citation type="submission" date="2015-01" db="EMBL/GenBank/DDBJ databases">
        <title>Desulfovibrio sp. JC271 draft genome sequence.</title>
        <authorList>
            <person name="Shivani Y."/>
            <person name="Subhash Y."/>
            <person name="Sasikala C."/>
            <person name="Ramana C.V."/>
        </authorList>
    </citation>
    <scope>NUCLEOTIDE SEQUENCE [LARGE SCALE GENOMIC DNA]</scope>
    <source>
        <strain evidence="10 11">JC271</strain>
    </source>
</reference>